<reference evidence="6 7" key="1">
    <citation type="submission" date="2018-06" db="EMBL/GenBank/DDBJ databases">
        <title>Extensive metabolic versatility and redundancy in microbially diverse, dynamic hydrothermal sediments.</title>
        <authorList>
            <person name="Dombrowski N."/>
            <person name="Teske A."/>
            <person name="Baker B.J."/>
        </authorList>
    </citation>
    <scope>NUCLEOTIDE SEQUENCE [LARGE SCALE GENOMIC DNA]</scope>
    <source>
        <strain evidence="6">B51_G17</strain>
    </source>
</reference>
<feature type="non-terminal residue" evidence="6">
    <location>
        <position position="431"/>
    </location>
</feature>
<dbReference type="FunFam" id="2.10.310.10:FF:000001">
    <property type="entry name" value="Serpin family A member 1"/>
    <property type="match status" value="1"/>
</dbReference>
<dbReference type="AlphaFoldDB" id="A0A497JH11"/>
<feature type="transmembrane region" description="Helical" evidence="4">
    <location>
        <begin position="5"/>
        <end position="24"/>
    </location>
</feature>
<dbReference type="PANTHER" id="PTHR11461:SF211">
    <property type="entry name" value="GH10112P-RELATED"/>
    <property type="match status" value="1"/>
</dbReference>
<evidence type="ECO:0000256" key="2">
    <source>
        <dbReference type="ARBA" id="ARBA00023180"/>
    </source>
</evidence>
<dbReference type="SMART" id="SM00093">
    <property type="entry name" value="SERPIN"/>
    <property type="match status" value="1"/>
</dbReference>
<protein>
    <submittedName>
        <fullName evidence="6">Serpin family protein</fullName>
    </submittedName>
</protein>
<comment type="caution">
    <text evidence="6">The sequence shown here is derived from an EMBL/GenBank/DDBJ whole genome shotgun (WGS) entry which is preliminary data.</text>
</comment>
<evidence type="ECO:0000256" key="4">
    <source>
        <dbReference type="SAM" id="Phobius"/>
    </source>
</evidence>
<dbReference type="InterPro" id="IPR036186">
    <property type="entry name" value="Serpin_sf"/>
</dbReference>
<dbReference type="InterPro" id="IPR042185">
    <property type="entry name" value="Serpin_sf_2"/>
</dbReference>
<organism evidence="6 7">
    <name type="scientific">Candidatus Iainarchaeum sp</name>
    <dbReference type="NCBI Taxonomy" id="3101447"/>
    <lineage>
        <taxon>Archaea</taxon>
        <taxon>Candidatus Iainarchaeota</taxon>
        <taxon>Candidatus Iainarchaeia</taxon>
        <taxon>Candidatus Iainarchaeales</taxon>
        <taxon>Candidatus Iainarchaeaceae</taxon>
        <taxon>Candidatus Iainarchaeum</taxon>
    </lineage>
</organism>
<dbReference type="GO" id="GO:0005615">
    <property type="term" value="C:extracellular space"/>
    <property type="evidence" value="ECO:0007669"/>
    <property type="project" value="InterPro"/>
</dbReference>
<dbReference type="CDD" id="cd19590">
    <property type="entry name" value="serpin_thermopin-like"/>
    <property type="match status" value="1"/>
</dbReference>
<evidence type="ECO:0000313" key="6">
    <source>
        <dbReference type="EMBL" id="RLG70423.1"/>
    </source>
</evidence>
<keyword evidence="1" id="KW-0732">Signal</keyword>
<evidence type="ECO:0000256" key="1">
    <source>
        <dbReference type="ARBA" id="ARBA00022729"/>
    </source>
</evidence>
<dbReference type="PANTHER" id="PTHR11461">
    <property type="entry name" value="SERINE PROTEASE INHIBITOR, SERPIN"/>
    <property type="match status" value="1"/>
</dbReference>
<dbReference type="EMBL" id="QMWP01000062">
    <property type="protein sequence ID" value="RLG70423.1"/>
    <property type="molecule type" value="Genomic_DNA"/>
</dbReference>
<evidence type="ECO:0000259" key="5">
    <source>
        <dbReference type="SMART" id="SM00093"/>
    </source>
</evidence>
<keyword evidence="4" id="KW-1133">Transmembrane helix</keyword>
<keyword evidence="4" id="KW-0812">Transmembrane</keyword>
<name>A0A497JH11_9ARCH</name>
<sequence>MNKKILTIVGLIVIAGGAAIFFLLQQGKLPISNTSLPTPPLTSISQLDETGATPEGVKTLVNANNQFAFDLYSELKKKSKNDENIFFSPYSIFVALSMTYEGAKGKTAEEMEKVLHLPADKNLRRANFAKIINEINKPNKKCKLSTANALWPRINVKLLEEYQNTIEKYYGGKMTPLDYAKDSEGSRQIINRWVEDQTEGKIKDLIPAGFLKPSTVLVLTNAIYFKGNWLFQFDPKETKEEDFKTSSGKIVKVPMMRLVNTDKKFNYAETEDVQILELPYDGKDLSMLIILPEENKLEKIENELSAEKLSEWKGMLKKQKVDIYLPRFKLKTKYFLADTLKKMGMSTAFDASANFSGINGEGGIWIDEVIHQAFVDVNEEGTEAAAATGVMMVEGIHSLFPVFRADHPFIFLIQERKTGNILFMGKVANPA</sequence>
<dbReference type="Gene3D" id="2.30.39.10">
    <property type="entry name" value="Alpha-1-antitrypsin, domain 1"/>
    <property type="match status" value="1"/>
</dbReference>
<dbReference type="InterPro" id="IPR042178">
    <property type="entry name" value="Serpin_sf_1"/>
</dbReference>
<dbReference type="Gene3D" id="3.30.497.10">
    <property type="entry name" value="Antithrombin, subunit I, domain 2"/>
    <property type="match status" value="1"/>
</dbReference>
<keyword evidence="2" id="KW-0325">Glycoprotein</keyword>
<dbReference type="PROSITE" id="PS00284">
    <property type="entry name" value="SERPIN"/>
    <property type="match status" value="1"/>
</dbReference>
<dbReference type="Proteomes" id="UP000278031">
    <property type="component" value="Unassembled WGS sequence"/>
</dbReference>
<accession>A0A497JH11</accession>
<feature type="domain" description="Serpin" evidence="5">
    <location>
        <begin position="69"/>
        <end position="430"/>
    </location>
</feature>
<proteinExistence type="inferred from homology"/>
<dbReference type="InterPro" id="IPR023796">
    <property type="entry name" value="Serpin_dom"/>
</dbReference>
<evidence type="ECO:0000313" key="7">
    <source>
        <dbReference type="Proteomes" id="UP000278031"/>
    </source>
</evidence>
<dbReference type="FunFam" id="2.30.39.10:FF:000003">
    <property type="entry name" value="alpha-1-antitrypsin isoform X1"/>
    <property type="match status" value="1"/>
</dbReference>
<dbReference type="SUPFAM" id="SSF56574">
    <property type="entry name" value="Serpins"/>
    <property type="match status" value="1"/>
</dbReference>
<gene>
    <name evidence="6" type="ORF">DRO04_01905</name>
</gene>
<dbReference type="InterPro" id="IPR000215">
    <property type="entry name" value="Serpin_fam"/>
</dbReference>
<evidence type="ECO:0000256" key="3">
    <source>
        <dbReference type="RuleBase" id="RU000411"/>
    </source>
</evidence>
<keyword evidence="4" id="KW-0472">Membrane</keyword>
<dbReference type="GO" id="GO:0004867">
    <property type="term" value="F:serine-type endopeptidase inhibitor activity"/>
    <property type="evidence" value="ECO:0007669"/>
    <property type="project" value="InterPro"/>
</dbReference>
<dbReference type="Pfam" id="PF00079">
    <property type="entry name" value="Serpin"/>
    <property type="match status" value="1"/>
</dbReference>
<comment type="similarity">
    <text evidence="3">Belongs to the serpin family.</text>
</comment>
<dbReference type="FunFam" id="3.30.497.10:FF:000001">
    <property type="entry name" value="Serine protease inhibitor"/>
    <property type="match status" value="1"/>
</dbReference>
<dbReference type="InterPro" id="IPR023795">
    <property type="entry name" value="Serpin_CS"/>
</dbReference>